<keyword evidence="3 4" id="KW-0326">Glycosidase</keyword>
<dbReference type="RefSeq" id="WP_330932094.1">
    <property type="nucleotide sequence ID" value="NZ_CP119075.1"/>
</dbReference>
<feature type="domain" description="Rhamnogalacturonase A/B/Epimerase-like pectate lyase" evidence="5">
    <location>
        <begin position="19"/>
        <end position="60"/>
    </location>
</feature>
<evidence type="ECO:0000256" key="4">
    <source>
        <dbReference type="RuleBase" id="RU361169"/>
    </source>
</evidence>
<dbReference type="KEGG" id="slom:PXH66_17975"/>
<reference evidence="6" key="1">
    <citation type="submission" date="2023-03" db="EMBL/GenBank/DDBJ databases">
        <title>Lomoglobus Profundus gen. nov., sp. nov., a novel member of the phylum Verrucomicrobia, isolated from deep-marine sediment of South China Sea.</title>
        <authorList>
            <person name="Ahmad T."/>
            <person name="Ishaq S.E."/>
            <person name="Wang F."/>
        </authorList>
    </citation>
    <scope>NUCLEOTIDE SEQUENCE</scope>
    <source>
        <strain evidence="6">LMO-M01</strain>
    </source>
</reference>
<dbReference type="InterPro" id="IPR000743">
    <property type="entry name" value="Glyco_hydro_28"/>
</dbReference>
<evidence type="ECO:0000313" key="7">
    <source>
        <dbReference type="Proteomes" id="UP001218638"/>
    </source>
</evidence>
<gene>
    <name evidence="6" type="ORF">PXH66_17975</name>
</gene>
<dbReference type="Pfam" id="PF00295">
    <property type="entry name" value="Glyco_hydro_28"/>
    <property type="match status" value="1"/>
</dbReference>
<protein>
    <submittedName>
        <fullName evidence="6">Glycosyl hydrolase family 28 protein</fullName>
    </submittedName>
</protein>
<dbReference type="AlphaFoldDB" id="A0AAE9ZW77"/>
<dbReference type="InterPro" id="IPR011050">
    <property type="entry name" value="Pectin_lyase_fold/virulence"/>
</dbReference>
<dbReference type="SUPFAM" id="SSF51126">
    <property type="entry name" value="Pectin lyase-like"/>
    <property type="match status" value="1"/>
</dbReference>
<dbReference type="PANTHER" id="PTHR31339:SF9">
    <property type="entry name" value="PLASMIN AND FIBRONECTIN-BINDING PROTEIN A"/>
    <property type="match status" value="1"/>
</dbReference>
<dbReference type="InterPro" id="IPR051801">
    <property type="entry name" value="GH28_Enzymes"/>
</dbReference>
<dbReference type="SMART" id="SM00710">
    <property type="entry name" value="PbH1"/>
    <property type="match status" value="4"/>
</dbReference>
<dbReference type="Gene3D" id="2.160.20.10">
    <property type="entry name" value="Single-stranded right-handed beta-helix, Pectin lyase-like"/>
    <property type="match status" value="1"/>
</dbReference>
<evidence type="ECO:0000256" key="3">
    <source>
        <dbReference type="ARBA" id="ARBA00023295"/>
    </source>
</evidence>
<dbReference type="Proteomes" id="UP001218638">
    <property type="component" value="Chromosome"/>
</dbReference>
<evidence type="ECO:0000256" key="1">
    <source>
        <dbReference type="ARBA" id="ARBA00008834"/>
    </source>
</evidence>
<keyword evidence="7" id="KW-1185">Reference proteome</keyword>
<dbReference type="PANTHER" id="PTHR31339">
    <property type="entry name" value="PECTIN LYASE-RELATED"/>
    <property type="match status" value="1"/>
</dbReference>
<evidence type="ECO:0000256" key="2">
    <source>
        <dbReference type="ARBA" id="ARBA00022801"/>
    </source>
</evidence>
<dbReference type="InterPro" id="IPR024535">
    <property type="entry name" value="RHGA/B-epi-like_pectate_lyase"/>
</dbReference>
<dbReference type="GO" id="GO:0004650">
    <property type="term" value="F:polygalacturonase activity"/>
    <property type="evidence" value="ECO:0007669"/>
    <property type="project" value="InterPro"/>
</dbReference>
<sequence>MVTLLAGLAWPVAARDFVVTTFGAVGDGATLNTSAIQTTIDAAAAHDGGGRVVIPAGTFRSGSLFLRPDVELHLAADAVLLGSDNIADYPKRNTRIEGHFEPWRLALINATRMDGVKLTGPGRLDGNGRVFWETFWQRRRENSRLTNLDVERPRLVFIDRCTNVEVRELTFQDSGFWNLHLYNCRDVLVEKVSFSAPGREAAVSAPSSDGIDVDSCQDVIIRGCTFAVNDDCIALKGSKGPLADHDADSPPVENILVEDCTFLKGHGVLTCGSEATVVRNVTVRNCTVRGNINLVRLKLRPDTPQHYADLTYENIILAGEGRLFDINPWRQFFDLQGQPPPRRRVSGIVLRNISGNYGTPGRIVGNDGDAIAPIVLDNVHLTFTRPAFERAANVRFDVRDATFNDQPVTP</sequence>
<accession>A0AAE9ZW77</accession>
<proteinExistence type="inferred from homology"/>
<dbReference type="GO" id="GO:0005975">
    <property type="term" value="P:carbohydrate metabolic process"/>
    <property type="evidence" value="ECO:0007669"/>
    <property type="project" value="InterPro"/>
</dbReference>
<dbReference type="InterPro" id="IPR006626">
    <property type="entry name" value="PbH1"/>
</dbReference>
<evidence type="ECO:0000313" key="6">
    <source>
        <dbReference type="EMBL" id="WED64229.1"/>
    </source>
</evidence>
<dbReference type="InterPro" id="IPR012334">
    <property type="entry name" value="Pectin_lyas_fold"/>
</dbReference>
<evidence type="ECO:0000259" key="5">
    <source>
        <dbReference type="Pfam" id="PF12708"/>
    </source>
</evidence>
<dbReference type="Pfam" id="PF12708">
    <property type="entry name" value="Pect-lyase_RHGA_epim"/>
    <property type="match status" value="1"/>
</dbReference>
<comment type="similarity">
    <text evidence="1 4">Belongs to the glycosyl hydrolase 28 family.</text>
</comment>
<organism evidence="6 7">
    <name type="scientific">Synoicihabitans lomoniglobus</name>
    <dbReference type="NCBI Taxonomy" id="2909285"/>
    <lineage>
        <taxon>Bacteria</taxon>
        <taxon>Pseudomonadati</taxon>
        <taxon>Verrucomicrobiota</taxon>
        <taxon>Opitutia</taxon>
        <taxon>Opitutales</taxon>
        <taxon>Opitutaceae</taxon>
        <taxon>Synoicihabitans</taxon>
    </lineage>
</organism>
<keyword evidence="2 4" id="KW-0378">Hydrolase</keyword>
<dbReference type="EMBL" id="CP119075">
    <property type="protein sequence ID" value="WED64229.1"/>
    <property type="molecule type" value="Genomic_DNA"/>
</dbReference>
<name>A0AAE9ZW77_9BACT</name>